<name>L0W8H6_9GAMM</name>
<organism evidence="2 3">
    <name type="scientific">Alcanivorax hongdengensis A-11-3</name>
    <dbReference type="NCBI Taxonomy" id="1177179"/>
    <lineage>
        <taxon>Bacteria</taxon>
        <taxon>Pseudomonadati</taxon>
        <taxon>Pseudomonadota</taxon>
        <taxon>Gammaproteobacteria</taxon>
        <taxon>Oceanospirillales</taxon>
        <taxon>Alcanivoracaceae</taxon>
        <taxon>Alcanivorax</taxon>
    </lineage>
</organism>
<dbReference type="CDD" id="cd00761">
    <property type="entry name" value="Glyco_tranf_GTA_type"/>
    <property type="match status" value="1"/>
</dbReference>
<gene>
    <name evidence="2" type="ORF">A11A3_14345</name>
</gene>
<comment type="caution">
    <text evidence="2">The sequence shown here is derived from an EMBL/GenBank/DDBJ whole genome shotgun (WGS) entry which is preliminary data.</text>
</comment>
<dbReference type="InterPro" id="IPR001173">
    <property type="entry name" value="Glyco_trans_2-like"/>
</dbReference>
<dbReference type="OrthoDB" id="9801954at2"/>
<dbReference type="Pfam" id="PF00535">
    <property type="entry name" value="Glycos_transf_2"/>
    <property type="match status" value="1"/>
</dbReference>
<dbReference type="STRING" id="1177179.A11A3_14345"/>
<dbReference type="GO" id="GO:0016740">
    <property type="term" value="F:transferase activity"/>
    <property type="evidence" value="ECO:0007669"/>
    <property type="project" value="UniProtKB-KW"/>
</dbReference>
<evidence type="ECO:0000313" key="3">
    <source>
        <dbReference type="Proteomes" id="UP000010164"/>
    </source>
</evidence>
<evidence type="ECO:0000313" key="2">
    <source>
        <dbReference type="EMBL" id="EKF73274.1"/>
    </source>
</evidence>
<sequence>MKGAEPSLSPSVSVYIPTYNRPAMLKRAVLSVLAQTHNNIEILVVDDGSSIENQGEIKKLAEQLGFSVITNENSKGACGARNTAIKYARGDYITGLDDDDEFQPERIAELIERFQPAQYSCIATTSSVITCTGKIIRNADSGEISLDSLLHYNKIGNQVFTLTERLRGINGFDEAMPAFQDYDTWVRLVHKYGPALKIKSPSYITHTEHEQRISSSSTKRVQAAERFLGKHKHLMSKQHLKSFQLIMMKLSGEKPSATSLLRVVSRENWKSALTFYMDSYFQRPANVLRAILSRVSGRL</sequence>
<keyword evidence="2" id="KW-0808">Transferase</keyword>
<evidence type="ECO:0000259" key="1">
    <source>
        <dbReference type="Pfam" id="PF00535"/>
    </source>
</evidence>
<accession>L0W8H6</accession>
<dbReference type="AlphaFoldDB" id="L0W8H6"/>
<dbReference type="InterPro" id="IPR050834">
    <property type="entry name" value="Glycosyltransf_2"/>
</dbReference>
<dbReference type="Proteomes" id="UP000010164">
    <property type="component" value="Unassembled WGS sequence"/>
</dbReference>
<dbReference type="SUPFAM" id="SSF53448">
    <property type="entry name" value="Nucleotide-diphospho-sugar transferases"/>
    <property type="match status" value="1"/>
</dbReference>
<proteinExistence type="predicted"/>
<dbReference type="eggNOG" id="COG1215">
    <property type="taxonomic scope" value="Bacteria"/>
</dbReference>
<dbReference type="PANTHER" id="PTHR43685">
    <property type="entry name" value="GLYCOSYLTRANSFERASE"/>
    <property type="match status" value="1"/>
</dbReference>
<dbReference type="Gene3D" id="3.90.550.10">
    <property type="entry name" value="Spore Coat Polysaccharide Biosynthesis Protein SpsA, Chain A"/>
    <property type="match status" value="1"/>
</dbReference>
<protein>
    <submittedName>
        <fullName evidence="2">Cell wall biosynthesis glycosyltransferase-like protein</fullName>
    </submittedName>
</protein>
<dbReference type="InterPro" id="IPR029044">
    <property type="entry name" value="Nucleotide-diphossugar_trans"/>
</dbReference>
<dbReference type="EMBL" id="AMRJ01000029">
    <property type="protein sequence ID" value="EKF73274.1"/>
    <property type="molecule type" value="Genomic_DNA"/>
</dbReference>
<dbReference type="RefSeq" id="WP_008930039.1">
    <property type="nucleotide sequence ID" value="NZ_AMRJ01000029.1"/>
</dbReference>
<keyword evidence="3" id="KW-1185">Reference proteome</keyword>
<feature type="domain" description="Glycosyltransferase 2-like" evidence="1">
    <location>
        <begin position="13"/>
        <end position="138"/>
    </location>
</feature>
<dbReference type="PANTHER" id="PTHR43685:SF2">
    <property type="entry name" value="GLYCOSYLTRANSFERASE 2-LIKE DOMAIN-CONTAINING PROTEIN"/>
    <property type="match status" value="1"/>
</dbReference>
<reference evidence="2 3" key="1">
    <citation type="journal article" date="2012" name="J. Bacteriol.">
        <title>Genome Sequence of the Alkane-Degrading Bacterium Alcanivorax hongdengensis Type Strain A-11-3.</title>
        <authorList>
            <person name="Lai Q."/>
            <person name="Shao Z."/>
        </authorList>
    </citation>
    <scope>NUCLEOTIDE SEQUENCE [LARGE SCALE GENOMIC DNA]</scope>
    <source>
        <strain evidence="2 3">A-11-3</strain>
    </source>
</reference>